<dbReference type="SUPFAM" id="SSF159270">
    <property type="entry name" value="YmcC-like"/>
    <property type="match status" value="1"/>
</dbReference>
<feature type="chain" id="PRO_5012441476" description="Lipoprotein GfcB" evidence="1">
    <location>
        <begin position="22"/>
        <end position="224"/>
    </location>
</feature>
<dbReference type="InterPro" id="IPR023373">
    <property type="entry name" value="YmcC_sf"/>
</dbReference>
<keyword evidence="3" id="KW-1185">Reference proteome</keyword>
<organism evidence="2 3">
    <name type="scientific">Roseisalinus antarcticus</name>
    <dbReference type="NCBI Taxonomy" id="254357"/>
    <lineage>
        <taxon>Bacteria</taxon>
        <taxon>Pseudomonadati</taxon>
        <taxon>Pseudomonadota</taxon>
        <taxon>Alphaproteobacteria</taxon>
        <taxon>Rhodobacterales</taxon>
        <taxon>Roseobacteraceae</taxon>
        <taxon>Roseisalinus</taxon>
    </lineage>
</organism>
<dbReference type="Pfam" id="PF11102">
    <property type="entry name" value="YjbF"/>
    <property type="match status" value="1"/>
</dbReference>
<evidence type="ECO:0000313" key="2">
    <source>
        <dbReference type="EMBL" id="SLN42701.1"/>
    </source>
</evidence>
<dbReference type="RefSeq" id="WP_085878593.1">
    <property type="nucleotide sequence ID" value="NZ_FWFZ01000007.1"/>
</dbReference>
<evidence type="ECO:0000313" key="3">
    <source>
        <dbReference type="Proteomes" id="UP000193900"/>
    </source>
</evidence>
<dbReference type="InterPro" id="IPR021308">
    <property type="entry name" value="GfcB"/>
</dbReference>
<dbReference type="AlphaFoldDB" id="A0A1Y5SK82"/>
<dbReference type="OrthoDB" id="6237231at2"/>
<feature type="signal peptide" evidence="1">
    <location>
        <begin position="1"/>
        <end position="21"/>
    </location>
</feature>
<accession>A0A1Y5SK82</accession>
<gene>
    <name evidence="2" type="ORF">ROA7023_01720</name>
</gene>
<sequence length="224" mass="24294">MKATRLTRWVALAAGALTLTACGPRYEDAPDVLSIVRNGIVPLLSGGRGESGPTGPGISRALVEESGMDFLYASVPSRQSFALLQRAGENGRKITWLSEDGISVTYEQGLLVATRGLGPDLIAASVSGTVAAMRQGGGEARRVHEYLDGNDAIVRVDFDCRINRVGSDPITIYEYSYDTVKYEENCQSGGQRFTNTYWIDQAGVVWKSRQLISPPVGYLDTERL</sequence>
<evidence type="ECO:0000256" key="1">
    <source>
        <dbReference type="SAM" id="SignalP"/>
    </source>
</evidence>
<proteinExistence type="predicted"/>
<evidence type="ECO:0008006" key="4">
    <source>
        <dbReference type="Google" id="ProtNLM"/>
    </source>
</evidence>
<dbReference type="PROSITE" id="PS51257">
    <property type="entry name" value="PROKAR_LIPOPROTEIN"/>
    <property type="match status" value="1"/>
</dbReference>
<dbReference type="EMBL" id="FWFZ01000007">
    <property type="protein sequence ID" value="SLN42701.1"/>
    <property type="molecule type" value="Genomic_DNA"/>
</dbReference>
<dbReference type="Proteomes" id="UP000193900">
    <property type="component" value="Unassembled WGS sequence"/>
</dbReference>
<name>A0A1Y5SK82_9RHOB</name>
<keyword evidence="1" id="KW-0732">Signal</keyword>
<reference evidence="2 3" key="1">
    <citation type="submission" date="2017-03" db="EMBL/GenBank/DDBJ databases">
        <authorList>
            <person name="Afonso C.L."/>
            <person name="Miller P.J."/>
            <person name="Scott M.A."/>
            <person name="Spackman E."/>
            <person name="Goraichik I."/>
            <person name="Dimitrov K.M."/>
            <person name="Suarez D.L."/>
            <person name="Swayne D.E."/>
        </authorList>
    </citation>
    <scope>NUCLEOTIDE SEQUENCE [LARGE SCALE GENOMIC DNA]</scope>
    <source>
        <strain evidence="2 3">CECT 7023</strain>
    </source>
</reference>
<dbReference type="Gene3D" id="2.40.360.10">
    <property type="entry name" value="YmcC-like"/>
    <property type="match status" value="1"/>
</dbReference>
<protein>
    <recommendedName>
        <fullName evidence="4">Lipoprotein GfcB</fullName>
    </recommendedName>
</protein>